<dbReference type="EMBL" id="JASBWV010000026">
    <property type="protein sequence ID" value="KAJ9118969.1"/>
    <property type="molecule type" value="Genomic_DNA"/>
</dbReference>
<gene>
    <name evidence="1" type="ORF">QFC24_005935</name>
</gene>
<evidence type="ECO:0000313" key="2">
    <source>
        <dbReference type="Proteomes" id="UP001234202"/>
    </source>
</evidence>
<accession>A0ACC2X6D4</accession>
<proteinExistence type="predicted"/>
<dbReference type="Proteomes" id="UP001234202">
    <property type="component" value="Unassembled WGS sequence"/>
</dbReference>
<comment type="caution">
    <text evidence="1">The sequence shown here is derived from an EMBL/GenBank/DDBJ whole genome shotgun (WGS) entry which is preliminary data.</text>
</comment>
<keyword evidence="2" id="KW-1185">Reference proteome</keyword>
<name>A0ACC2X6D4_9TREE</name>
<evidence type="ECO:0000313" key="1">
    <source>
        <dbReference type="EMBL" id="KAJ9118969.1"/>
    </source>
</evidence>
<reference evidence="1" key="1">
    <citation type="submission" date="2023-04" db="EMBL/GenBank/DDBJ databases">
        <title>Draft Genome sequencing of Naganishia species isolated from polar environments using Oxford Nanopore Technology.</title>
        <authorList>
            <person name="Leo P."/>
            <person name="Venkateswaran K."/>
        </authorList>
    </citation>
    <scope>NUCLEOTIDE SEQUENCE</scope>
    <source>
        <strain evidence="1">DBVPG 5303</strain>
    </source>
</reference>
<sequence>MTVISLDQSFNPFDIPFGTGNTTSYDWQVSVAAGKSFTVMMNDGKGYGYGGVGGTYTVNRTSAGNTQCDFVGGSTTTAVVPSGTGIASSTTTSNAATGTGDPTGGGSGDGNGPPKGTVIAGASIGALVGIGLSAAVAFLIFFYRRRRRNRQGIQQQHSSTFNGNSGSGNGRGRRKDGNGGDGGGSVVMADGRRRPADAMSVNLFDDDGEGYQDPNDGHYVPIPYDGGGSYSGSPVTPGSTLSAPPRSVSGATMITGAGNGDSPNTSSGTATATTGENPFESGRELHGEEAKAALFALGGGVGGGGRSWSGASGDTFQSRSTTTMGGGDGGRDVGSLHRLDTFTDSRGPLSSTTTPNAGGDDVWGNDSVPLPRGTGGGGIHRTKSEEALADVADLEGPARNRYTNDTSYSPAASSPLLSPPPSSGPGTGGGFRITNVSDSDPLLPRSQASSTTGTTATNSLPPSSHGRRPRGEPRFVRHADAGRAPQREEEVIDLPPLYTDLVREDDPPPPLSGLDGR</sequence>
<organism evidence="1 2">
    <name type="scientific">Naganishia onofrii</name>
    <dbReference type="NCBI Taxonomy" id="1851511"/>
    <lineage>
        <taxon>Eukaryota</taxon>
        <taxon>Fungi</taxon>
        <taxon>Dikarya</taxon>
        <taxon>Basidiomycota</taxon>
        <taxon>Agaricomycotina</taxon>
        <taxon>Tremellomycetes</taxon>
        <taxon>Filobasidiales</taxon>
        <taxon>Filobasidiaceae</taxon>
        <taxon>Naganishia</taxon>
    </lineage>
</organism>
<protein>
    <submittedName>
        <fullName evidence="1">Uncharacterized protein</fullName>
    </submittedName>
</protein>